<organism evidence="7 8">
    <name type="scientific">Deinococcus humi</name>
    <dbReference type="NCBI Taxonomy" id="662880"/>
    <lineage>
        <taxon>Bacteria</taxon>
        <taxon>Thermotogati</taxon>
        <taxon>Deinococcota</taxon>
        <taxon>Deinococci</taxon>
        <taxon>Deinococcales</taxon>
        <taxon>Deinococcaceae</taxon>
        <taxon>Deinococcus</taxon>
    </lineage>
</organism>
<dbReference type="EMBL" id="JACHFL010000016">
    <property type="protein sequence ID" value="MBB5365240.1"/>
    <property type="molecule type" value="Genomic_DNA"/>
</dbReference>
<gene>
    <name evidence="7" type="ORF">HNQ08_004361</name>
</gene>
<proteinExistence type="predicted"/>
<dbReference type="RefSeq" id="WP_184136578.1">
    <property type="nucleotide sequence ID" value="NZ_JACHFL010000016.1"/>
</dbReference>
<dbReference type="PROSITE" id="PS51007">
    <property type="entry name" value="CYTC"/>
    <property type="match status" value="1"/>
</dbReference>
<evidence type="ECO:0000256" key="3">
    <source>
        <dbReference type="ARBA" id="ARBA00023004"/>
    </source>
</evidence>
<dbReference type="Gene3D" id="1.10.760.10">
    <property type="entry name" value="Cytochrome c-like domain"/>
    <property type="match status" value="1"/>
</dbReference>
<reference evidence="7 8" key="1">
    <citation type="submission" date="2020-08" db="EMBL/GenBank/DDBJ databases">
        <title>Genomic Encyclopedia of Type Strains, Phase IV (KMG-IV): sequencing the most valuable type-strain genomes for metagenomic binning, comparative biology and taxonomic classification.</title>
        <authorList>
            <person name="Goeker M."/>
        </authorList>
    </citation>
    <scope>NUCLEOTIDE SEQUENCE [LARGE SCALE GENOMIC DNA]</scope>
    <source>
        <strain evidence="7 8">DSM 27939</strain>
    </source>
</reference>
<keyword evidence="3 4" id="KW-0408">Iron</keyword>
<name>A0A7W8JXY2_9DEIO</name>
<dbReference type="InterPro" id="IPR009056">
    <property type="entry name" value="Cyt_c-like_dom"/>
</dbReference>
<comment type="caution">
    <text evidence="7">The sequence shown here is derived from an EMBL/GenBank/DDBJ whole genome shotgun (WGS) entry which is preliminary data.</text>
</comment>
<dbReference type="Pfam" id="PF13442">
    <property type="entry name" value="Cytochrome_CBB3"/>
    <property type="match status" value="1"/>
</dbReference>
<dbReference type="GO" id="GO:0020037">
    <property type="term" value="F:heme binding"/>
    <property type="evidence" value="ECO:0007669"/>
    <property type="project" value="InterPro"/>
</dbReference>
<evidence type="ECO:0000256" key="5">
    <source>
        <dbReference type="SAM" id="SignalP"/>
    </source>
</evidence>
<accession>A0A7W8JXY2</accession>
<evidence type="ECO:0000256" key="4">
    <source>
        <dbReference type="PROSITE-ProRule" id="PRU00433"/>
    </source>
</evidence>
<feature type="chain" id="PRO_5030546913" evidence="5">
    <location>
        <begin position="20"/>
        <end position="126"/>
    </location>
</feature>
<keyword evidence="2 4" id="KW-0479">Metal-binding</keyword>
<evidence type="ECO:0000256" key="2">
    <source>
        <dbReference type="ARBA" id="ARBA00022723"/>
    </source>
</evidence>
<dbReference type="SUPFAM" id="SSF46626">
    <property type="entry name" value="Cytochrome c"/>
    <property type="match status" value="1"/>
</dbReference>
<keyword evidence="1 4" id="KW-0349">Heme</keyword>
<evidence type="ECO:0000313" key="8">
    <source>
        <dbReference type="Proteomes" id="UP000552709"/>
    </source>
</evidence>
<keyword evidence="5" id="KW-0732">Signal</keyword>
<dbReference type="GO" id="GO:0009055">
    <property type="term" value="F:electron transfer activity"/>
    <property type="evidence" value="ECO:0007669"/>
    <property type="project" value="InterPro"/>
</dbReference>
<dbReference type="Proteomes" id="UP000552709">
    <property type="component" value="Unassembled WGS sequence"/>
</dbReference>
<dbReference type="AlphaFoldDB" id="A0A7W8JXY2"/>
<feature type="signal peptide" evidence="5">
    <location>
        <begin position="1"/>
        <end position="19"/>
    </location>
</feature>
<evidence type="ECO:0000259" key="6">
    <source>
        <dbReference type="PROSITE" id="PS51007"/>
    </source>
</evidence>
<evidence type="ECO:0000313" key="7">
    <source>
        <dbReference type="EMBL" id="MBB5365240.1"/>
    </source>
</evidence>
<feature type="domain" description="Cytochrome c" evidence="6">
    <location>
        <begin position="27"/>
        <end position="105"/>
    </location>
</feature>
<dbReference type="InterPro" id="IPR036909">
    <property type="entry name" value="Cyt_c-like_dom_sf"/>
</dbReference>
<dbReference type="GO" id="GO:0046872">
    <property type="term" value="F:metal ion binding"/>
    <property type="evidence" value="ECO:0007669"/>
    <property type="project" value="UniProtKB-KW"/>
</dbReference>
<sequence length="126" mass="13524">MNKRLSTLVLLGLASTALAKPPAFTKAQADAGAKVYKAQCAACHGAKLSDGGAPKLAGPEFLKKWDSNTLDDFHFIMSTTMPMTKPGALKESEYLSVLAYILQENGFKPGKDGLALKNLKAYTFKK</sequence>
<evidence type="ECO:0000256" key="1">
    <source>
        <dbReference type="ARBA" id="ARBA00022617"/>
    </source>
</evidence>
<protein>
    <submittedName>
        <fullName evidence="7">Mono/diheme cytochrome c family protein</fullName>
    </submittedName>
</protein>
<keyword evidence="8" id="KW-1185">Reference proteome</keyword>